<dbReference type="STRING" id="685588.A0A067SGN7"/>
<proteinExistence type="predicted"/>
<dbReference type="OrthoDB" id="5598737at2759"/>
<name>A0A067SGN7_GALM3</name>
<dbReference type="HOGENOM" id="CLU_113385_0_0_1"/>
<keyword evidence="2" id="KW-1185">Reference proteome</keyword>
<evidence type="ECO:0000313" key="2">
    <source>
        <dbReference type="Proteomes" id="UP000027222"/>
    </source>
</evidence>
<dbReference type="AlphaFoldDB" id="A0A067SGN7"/>
<dbReference type="PANTHER" id="PTHR34305">
    <property type="entry name" value="EXPRESSED PROTEIN"/>
    <property type="match status" value="1"/>
</dbReference>
<reference evidence="2" key="1">
    <citation type="journal article" date="2014" name="Proc. Natl. Acad. Sci. U.S.A.">
        <title>Extensive sampling of basidiomycete genomes demonstrates inadequacy of the white-rot/brown-rot paradigm for wood decay fungi.</title>
        <authorList>
            <person name="Riley R."/>
            <person name="Salamov A.A."/>
            <person name="Brown D.W."/>
            <person name="Nagy L.G."/>
            <person name="Floudas D."/>
            <person name="Held B.W."/>
            <person name="Levasseur A."/>
            <person name="Lombard V."/>
            <person name="Morin E."/>
            <person name="Otillar R."/>
            <person name="Lindquist E.A."/>
            <person name="Sun H."/>
            <person name="LaButti K.M."/>
            <person name="Schmutz J."/>
            <person name="Jabbour D."/>
            <person name="Luo H."/>
            <person name="Baker S.E."/>
            <person name="Pisabarro A.G."/>
            <person name="Walton J.D."/>
            <person name="Blanchette R.A."/>
            <person name="Henrissat B."/>
            <person name="Martin F."/>
            <person name="Cullen D."/>
            <person name="Hibbett D.S."/>
            <person name="Grigoriev I.V."/>
        </authorList>
    </citation>
    <scope>NUCLEOTIDE SEQUENCE [LARGE SCALE GENOMIC DNA]</scope>
    <source>
        <strain evidence="2">CBS 339.88</strain>
    </source>
</reference>
<organism evidence="1 2">
    <name type="scientific">Galerina marginata (strain CBS 339.88)</name>
    <dbReference type="NCBI Taxonomy" id="685588"/>
    <lineage>
        <taxon>Eukaryota</taxon>
        <taxon>Fungi</taxon>
        <taxon>Dikarya</taxon>
        <taxon>Basidiomycota</taxon>
        <taxon>Agaricomycotina</taxon>
        <taxon>Agaricomycetes</taxon>
        <taxon>Agaricomycetidae</taxon>
        <taxon>Agaricales</taxon>
        <taxon>Agaricineae</taxon>
        <taxon>Strophariaceae</taxon>
        <taxon>Galerina</taxon>
    </lineage>
</organism>
<evidence type="ECO:0000313" key="1">
    <source>
        <dbReference type="EMBL" id="KDR65903.1"/>
    </source>
</evidence>
<protein>
    <submittedName>
        <fullName evidence="1">Uncharacterized protein</fullName>
    </submittedName>
</protein>
<dbReference type="EMBL" id="KL142430">
    <property type="protein sequence ID" value="KDR65903.1"/>
    <property type="molecule type" value="Genomic_DNA"/>
</dbReference>
<gene>
    <name evidence="1" type="ORF">GALMADRAFT_81373</name>
</gene>
<dbReference type="PANTHER" id="PTHR34305:SF1">
    <property type="entry name" value="SWIM-TYPE DOMAIN-CONTAINING PROTEIN"/>
    <property type="match status" value="1"/>
</dbReference>
<sequence>MPQIRYRPFYPLLANDGQVDKGGKDTNGEGCQKHYLKYGKQSLTGGLMVVWCTHSVCYGFHHIPMAEGRNEVFSAIYTHWEKAPDVVIYDFACALEPYCMTREVDFFAGTTFLIDTFHAAGHKKCGEASFVNTYVDNNPRLMDINSSAAECGNGGVHRIRKSVSYMTQANAIIYTKVYFSYWNRAQIRAMIESQRKHGQMPRS</sequence>
<accession>A0A067SGN7</accession>
<dbReference type="Proteomes" id="UP000027222">
    <property type="component" value="Unassembled WGS sequence"/>
</dbReference>